<protein>
    <submittedName>
        <fullName evidence="6">Oidioi.mRNA.OKI2018_I69.PAR.g11042.t1.cds</fullName>
    </submittedName>
</protein>
<dbReference type="Pfam" id="PF00018">
    <property type="entry name" value="SH3_1"/>
    <property type="match status" value="1"/>
</dbReference>
<keyword evidence="7" id="KW-1185">Reference proteome</keyword>
<dbReference type="InterPro" id="IPR036028">
    <property type="entry name" value="SH3-like_dom_sf"/>
</dbReference>
<evidence type="ECO:0000256" key="4">
    <source>
        <dbReference type="SAM" id="MobiDB-lite"/>
    </source>
</evidence>
<evidence type="ECO:0000256" key="1">
    <source>
        <dbReference type="ARBA" id="ARBA00004496"/>
    </source>
</evidence>
<dbReference type="EMBL" id="OU015568">
    <property type="protein sequence ID" value="CAG5085899.1"/>
    <property type="molecule type" value="Genomic_DNA"/>
</dbReference>
<feature type="region of interest" description="Disordered" evidence="4">
    <location>
        <begin position="1"/>
        <end position="46"/>
    </location>
</feature>
<sequence length="206" mass="22843">MPRGFGGSAPPRPPPPSGPSPARESSNTFTQEAQKQNNSPSKEKILQQEIERLNKKVSEMESSMMLLRDMNENLTTYNKKVVNRNAELEKQADELSKQLQWLVSGQATPEAPRQSPPGVVHPSSRPTSSPSQPKQKPPRPTQTQTRQMMALWDYKGDQEGDLQFKEGDVINDVKPSSLGSDWLQGKCNGKRGVFPATYVTELVASL</sequence>
<dbReference type="Proteomes" id="UP001158576">
    <property type="component" value="Chromosome PAR"/>
</dbReference>
<dbReference type="Gene3D" id="2.30.30.40">
    <property type="entry name" value="SH3 Domains"/>
    <property type="match status" value="1"/>
</dbReference>
<dbReference type="InterPro" id="IPR001452">
    <property type="entry name" value="SH3_domain"/>
</dbReference>
<dbReference type="PANTHER" id="PTHR47174:SF3">
    <property type="entry name" value="BRIDGING INTEGRATOR 3"/>
    <property type="match status" value="1"/>
</dbReference>
<feature type="compositionally biased region" description="Pro residues" evidence="4">
    <location>
        <begin position="10"/>
        <end position="19"/>
    </location>
</feature>
<proteinExistence type="predicted"/>
<evidence type="ECO:0000313" key="6">
    <source>
        <dbReference type="EMBL" id="CAG5085899.1"/>
    </source>
</evidence>
<feature type="compositionally biased region" description="Polar residues" evidence="4">
    <location>
        <begin position="24"/>
        <end position="40"/>
    </location>
</feature>
<reference evidence="6 7" key="1">
    <citation type="submission" date="2021-04" db="EMBL/GenBank/DDBJ databases">
        <authorList>
            <person name="Bliznina A."/>
        </authorList>
    </citation>
    <scope>NUCLEOTIDE SEQUENCE [LARGE SCALE GENOMIC DNA]</scope>
</reference>
<accession>A0ABN7RWZ6</accession>
<name>A0ABN7RWZ6_OIKDI</name>
<organism evidence="6 7">
    <name type="scientific">Oikopleura dioica</name>
    <name type="common">Tunicate</name>
    <dbReference type="NCBI Taxonomy" id="34765"/>
    <lineage>
        <taxon>Eukaryota</taxon>
        <taxon>Metazoa</taxon>
        <taxon>Chordata</taxon>
        <taxon>Tunicata</taxon>
        <taxon>Appendicularia</taxon>
        <taxon>Copelata</taxon>
        <taxon>Oikopleuridae</taxon>
        <taxon>Oikopleura</taxon>
    </lineage>
</organism>
<feature type="region of interest" description="Disordered" evidence="4">
    <location>
        <begin position="99"/>
        <end position="148"/>
    </location>
</feature>
<evidence type="ECO:0000256" key="2">
    <source>
        <dbReference type="ARBA" id="ARBA00022443"/>
    </source>
</evidence>
<feature type="domain" description="SH3" evidence="5">
    <location>
        <begin position="146"/>
        <end position="203"/>
    </location>
</feature>
<keyword evidence="2" id="KW-0728">SH3 domain</keyword>
<gene>
    <name evidence="6" type="ORF">OKIOD_LOCUS2600</name>
</gene>
<evidence type="ECO:0000313" key="7">
    <source>
        <dbReference type="Proteomes" id="UP001158576"/>
    </source>
</evidence>
<evidence type="ECO:0000256" key="3">
    <source>
        <dbReference type="ARBA" id="ARBA00022490"/>
    </source>
</evidence>
<dbReference type="InterPro" id="IPR046982">
    <property type="entry name" value="BIN3/RVS161-like"/>
</dbReference>
<comment type="subcellular location">
    <subcellularLocation>
        <location evidence="1">Cytoplasm</location>
    </subcellularLocation>
</comment>
<feature type="compositionally biased region" description="Low complexity" evidence="4">
    <location>
        <begin position="122"/>
        <end position="134"/>
    </location>
</feature>
<dbReference type="PANTHER" id="PTHR47174">
    <property type="entry name" value="BRIDGING INTEGRATOR 3"/>
    <property type="match status" value="1"/>
</dbReference>
<evidence type="ECO:0000259" key="5">
    <source>
        <dbReference type="SMART" id="SM00326"/>
    </source>
</evidence>
<dbReference type="SUPFAM" id="SSF50044">
    <property type="entry name" value="SH3-domain"/>
    <property type="match status" value="1"/>
</dbReference>
<keyword evidence="3" id="KW-0963">Cytoplasm</keyword>
<dbReference type="PRINTS" id="PR00452">
    <property type="entry name" value="SH3DOMAIN"/>
</dbReference>
<dbReference type="SMART" id="SM00326">
    <property type="entry name" value="SH3"/>
    <property type="match status" value="1"/>
</dbReference>